<name>A0ABV8Q3B3_9MICO</name>
<keyword evidence="5 7" id="KW-0472">Membrane</keyword>
<protein>
    <submittedName>
        <fullName evidence="8">Iron uptake transporter permease EfeU</fullName>
    </submittedName>
</protein>
<dbReference type="PANTHER" id="PTHR31632:SF2">
    <property type="entry name" value="PLASMA MEMBRANE IRON PERMEASE"/>
    <property type="match status" value="1"/>
</dbReference>
<sequence>MLPTLIIGLREGLEAALIVGIIAAFLRSNGKKLLPMWVGVGLAVALSIAVGIVLRVIEEDLPQAGQEGMESVIGAIAVVFVTGMIVWMNSHSREMKRELEAEAGAALREGHAYALAGMAFLAVLKEGFETSVFLLATFSASTNATLAVTGAVIGVLAAVGIGIGIYAGSVRLNLSTFFRWTGAFLILVAAGLVLTTLRTAHEAGWLIAGQQQVLNLNWLVAPGSIQAALITGVLGIPADPRLIEVVGWLSYLIPVALFVYWPRARRARGMQVARLQFWLAGAVAAAAIVLAVAAPRPVAPAAHPVTIDASTTGVTDGGTAELHGNEFSYTFAGRHTTVRLDRAHSIPDDRNGISATKRTVPVEVATSGLAFPKTVTLDQLISFSGGRVPVGINASQNPGPYTATWTMAGSLTVWTSDGVLLDAQQTAVTAVTVAGGGLTTPRTIAVSDVNFALPSWQVASASAQKAADTVGSIDQARTEHALWGIQVPIALLVIAAALAVAGLRTRRRQLRAETSPRNPPTSPQATPQRSHSYAAQ</sequence>
<feature type="transmembrane region" description="Helical" evidence="7">
    <location>
        <begin position="218"/>
        <end position="236"/>
    </location>
</feature>
<evidence type="ECO:0000256" key="6">
    <source>
        <dbReference type="SAM" id="MobiDB-lite"/>
    </source>
</evidence>
<dbReference type="Proteomes" id="UP001595900">
    <property type="component" value="Unassembled WGS sequence"/>
</dbReference>
<comment type="similarity">
    <text evidence="2">Belongs to the oxidase-dependent Fe transporter (OFeT) (TC 9.A.10.1) family.</text>
</comment>
<comment type="caution">
    <text evidence="8">The sequence shown here is derived from an EMBL/GenBank/DDBJ whole genome shotgun (WGS) entry which is preliminary data.</text>
</comment>
<dbReference type="Pfam" id="PF03239">
    <property type="entry name" value="FTR1"/>
    <property type="match status" value="1"/>
</dbReference>
<proteinExistence type="inferred from homology"/>
<keyword evidence="9" id="KW-1185">Reference proteome</keyword>
<organism evidence="8 9">
    <name type="scientific">Gryllotalpicola reticulitermitis</name>
    <dbReference type="NCBI Taxonomy" id="1184153"/>
    <lineage>
        <taxon>Bacteria</taxon>
        <taxon>Bacillati</taxon>
        <taxon>Actinomycetota</taxon>
        <taxon>Actinomycetes</taxon>
        <taxon>Micrococcales</taxon>
        <taxon>Microbacteriaceae</taxon>
        <taxon>Gryllotalpicola</taxon>
    </lineage>
</organism>
<feature type="transmembrane region" description="Helical" evidence="7">
    <location>
        <begin position="177"/>
        <end position="197"/>
    </location>
</feature>
<evidence type="ECO:0000256" key="1">
    <source>
        <dbReference type="ARBA" id="ARBA00004141"/>
    </source>
</evidence>
<evidence type="ECO:0000313" key="8">
    <source>
        <dbReference type="EMBL" id="MFC4241902.1"/>
    </source>
</evidence>
<evidence type="ECO:0000256" key="4">
    <source>
        <dbReference type="ARBA" id="ARBA00022989"/>
    </source>
</evidence>
<feature type="transmembrane region" description="Helical" evidence="7">
    <location>
        <begin position="33"/>
        <end position="57"/>
    </location>
</feature>
<feature type="compositionally biased region" description="Polar residues" evidence="6">
    <location>
        <begin position="523"/>
        <end position="536"/>
    </location>
</feature>
<feature type="transmembrane region" description="Helical" evidence="7">
    <location>
        <begin position="273"/>
        <end position="294"/>
    </location>
</feature>
<feature type="transmembrane region" description="Helical" evidence="7">
    <location>
        <begin position="69"/>
        <end position="88"/>
    </location>
</feature>
<reference evidence="9" key="1">
    <citation type="journal article" date="2019" name="Int. J. Syst. Evol. Microbiol.">
        <title>The Global Catalogue of Microorganisms (GCM) 10K type strain sequencing project: providing services to taxonomists for standard genome sequencing and annotation.</title>
        <authorList>
            <consortium name="The Broad Institute Genomics Platform"/>
            <consortium name="The Broad Institute Genome Sequencing Center for Infectious Disease"/>
            <person name="Wu L."/>
            <person name="Ma J."/>
        </authorList>
    </citation>
    <scope>NUCLEOTIDE SEQUENCE [LARGE SCALE GENOMIC DNA]</scope>
    <source>
        <strain evidence="9">CGMCC 1.10363</strain>
    </source>
</reference>
<evidence type="ECO:0000256" key="2">
    <source>
        <dbReference type="ARBA" id="ARBA00008333"/>
    </source>
</evidence>
<dbReference type="InterPro" id="IPR004923">
    <property type="entry name" value="FTR1/Fip1/EfeU"/>
</dbReference>
<gene>
    <name evidence="8" type="primary">efeU</name>
    <name evidence="8" type="ORF">ACFOYW_00840</name>
</gene>
<accession>A0ABV8Q3B3</accession>
<dbReference type="RefSeq" id="WP_390226661.1">
    <property type="nucleotide sequence ID" value="NZ_JBHSCN010000002.1"/>
</dbReference>
<feature type="transmembrane region" description="Helical" evidence="7">
    <location>
        <begin position="481"/>
        <end position="503"/>
    </location>
</feature>
<dbReference type="PANTHER" id="PTHR31632">
    <property type="entry name" value="IRON TRANSPORTER FTH1"/>
    <property type="match status" value="1"/>
</dbReference>
<evidence type="ECO:0000313" key="9">
    <source>
        <dbReference type="Proteomes" id="UP001595900"/>
    </source>
</evidence>
<keyword evidence="3 7" id="KW-0812">Transmembrane</keyword>
<evidence type="ECO:0000256" key="5">
    <source>
        <dbReference type="ARBA" id="ARBA00023136"/>
    </source>
</evidence>
<dbReference type="EMBL" id="JBHSCN010000002">
    <property type="protein sequence ID" value="MFC4241902.1"/>
    <property type="molecule type" value="Genomic_DNA"/>
</dbReference>
<dbReference type="NCBIfam" id="NF041756">
    <property type="entry name" value="EfeU"/>
    <property type="match status" value="1"/>
</dbReference>
<comment type="subcellular location">
    <subcellularLocation>
        <location evidence="1">Membrane</location>
        <topology evidence="1">Multi-pass membrane protein</topology>
    </subcellularLocation>
</comment>
<evidence type="ECO:0000256" key="3">
    <source>
        <dbReference type="ARBA" id="ARBA00022692"/>
    </source>
</evidence>
<feature type="transmembrane region" description="Helical" evidence="7">
    <location>
        <begin position="6"/>
        <end position="26"/>
    </location>
</feature>
<feature type="region of interest" description="Disordered" evidence="6">
    <location>
        <begin position="509"/>
        <end position="536"/>
    </location>
</feature>
<feature type="transmembrane region" description="Helical" evidence="7">
    <location>
        <begin position="242"/>
        <end position="261"/>
    </location>
</feature>
<keyword evidence="4 7" id="KW-1133">Transmembrane helix</keyword>
<evidence type="ECO:0000256" key="7">
    <source>
        <dbReference type="SAM" id="Phobius"/>
    </source>
</evidence>
<feature type="transmembrane region" description="Helical" evidence="7">
    <location>
        <begin position="144"/>
        <end position="165"/>
    </location>
</feature>